<dbReference type="GO" id="GO:0006508">
    <property type="term" value="P:proteolysis"/>
    <property type="evidence" value="ECO:0007669"/>
    <property type="project" value="UniProtKB-KW"/>
</dbReference>
<keyword evidence="6" id="KW-0720">Serine protease</keyword>
<dbReference type="Gene3D" id="3.40.50.1820">
    <property type="entry name" value="alpha/beta hydrolase"/>
    <property type="match status" value="1"/>
</dbReference>
<evidence type="ECO:0000256" key="6">
    <source>
        <dbReference type="ARBA" id="ARBA00022825"/>
    </source>
</evidence>
<protein>
    <recommendedName>
        <fullName evidence="3">prolyl oligopeptidase</fullName>
        <ecNumber evidence="3">3.4.21.26</ecNumber>
    </recommendedName>
    <alternativeName>
        <fullName evidence="8">Proline-specific endopeptidase</fullName>
    </alternativeName>
</protein>
<accession>A0A2N3IIW3</accession>
<organism evidence="11 12">
    <name type="scientific">Raineya orbicola</name>
    <dbReference type="NCBI Taxonomy" id="2016530"/>
    <lineage>
        <taxon>Bacteria</taxon>
        <taxon>Pseudomonadati</taxon>
        <taxon>Bacteroidota</taxon>
        <taxon>Cytophagia</taxon>
        <taxon>Cytophagales</taxon>
        <taxon>Raineyaceae</taxon>
        <taxon>Raineya</taxon>
    </lineage>
</organism>
<evidence type="ECO:0000256" key="8">
    <source>
        <dbReference type="ARBA" id="ARBA00081187"/>
    </source>
</evidence>
<evidence type="ECO:0000256" key="7">
    <source>
        <dbReference type="ARBA" id="ARBA00060121"/>
    </source>
</evidence>
<dbReference type="GO" id="GO:0070012">
    <property type="term" value="F:oligopeptidase activity"/>
    <property type="evidence" value="ECO:0007669"/>
    <property type="project" value="TreeGrafter"/>
</dbReference>
<evidence type="ECO:0000256" key="4">
    <source>
        <dbReference type="ARBA" id="ARBA00022670"/>
    </source>
</evidence>
<dbReference type="AlphaFoldDB" id="A0A2N3IIW3"/>
<dbReference type="PANTHER" id="PTHR42881:SF2">
    <property type="entry name" value="PROLYL ENDOPEPTIDASE"/>
    <property type="match status" value="1"/>
</dbReference>
<dbReference type="OrthoDB" id="9801421at2"/>
<gene>
    <name evidence="11" type="ORF">Rain11_0757</name>
</gene>
<keyword evidence="5" id="KW-0378">Hydrolase</keyword>
<evidence type="ECO:0000313" key="12">
    <source>
        <dbReference type="Proteomes" id="UP000233387"/>
    </source>
</evidence>
<name>A0A2N3IIW3_9BACT</name>
<dbReference type="InterPro" id="IPR029058">
    <property type="entry name" value="AB_hydrolase_fold"/>
</dbReference>
<dbReference type="FunFam" id="3.40.50.1820:FF:000005">
    <property type="entry name" value="Prolyl endopeptidase"/>
    <property type="match status" value="1"/>
</dbReference>
<dbReference type="PRINTS" id="PR00862">
    <property type="entry name" value="PROLIGOPTASE"/>
</dbReference>
<comment type="caution">
    <text evidence="11">The sequence shown here is derived from an EMBL/GenBank/DDBJ whole genome shotgun (WGS) entry which is preliminary data.</text>
</comment>
<dbReference type="RefSeq" id="WP_101358023.1">
    <property type="nucleotide sequence ID" value="NZ_NKXO01000009.1"/>
</dbReference>
<dbReference type="InterPro" id="IPR002470">
    <property type="entry name" value="Peptidase_S9A"/>
</dbReference>
<dbReference type="PROSITE" id="PS00708">
    <property type="entry name" value="PRO_ENDOPEP_SER"/>
    <property type="match status" value="1"/>
</dbReference>
<dbReference type="EC" id="3.4.21.26" evidence="3"/>
<evidence type="ECO:0000256" key="3">
    <source>
        <dbReference type="ARBA" id="ARBA00011897"/>
    </source>
</evidence>
<dbReference type="SUPFAM" id="SSF50993">
    <property type="entry name" value="Peptidase/esterase 'gauge' domain"/>
    <property type="match status" value="1"/>
</dbReference>
<sequence>MLRYYISTFLISVSPMFAQKISYPQTAKVNQIDEYFGVKVADPYRWLEVSDSAAVKEWIKAQNAVTFDYLSQIPYRNQIRKRLQEVWNYPKMGVPVSYGDFEIIQKNDGLQNQFVFYIKKGTQEELLLDPNKMSAEGIVSINSWSVSENKRYFAYAWAKGGSDWNTIEIIDLQTKQKLSEKLEWVKFSGIAWYRDGFFYSRYDAPKAGKEYEAKNEFHKLYYHKIGTPQSQDELIFVDRKNPLQNVSASVSEKNDLLYVFLPKGTAGTAILYKKLTSFADLKPLIAHQEAENQLITTLDNHAVIRTNYQAPRYRVVAVPLENPAVENWKTLIPEAENVLTSVRYMNGYFIATYMQDASHRVWLFDKNGKKTNEIKLPALGTVAGFTGKEEATFTYYTFSSFLQGGNIYKYDFITHTSTLYFVPKIPFKAENYETREVFYPSKDGKKVHLFITHKKGLKRNGKNPTYLYGYGGFNISINPSFDVRLIPFLEAGGVYAVANLRGGSEYGEEWHLDGARLKKQNVFDDFIAAAEFLIKEKYTSSEKLAISGRSNGGLLVGACMTQRPDLFAVALPGVGVMDMLRFHKFTIGWAWVPEYGSAEQSKEDFENLYKYSPLHNIKPASYPATLVYTADKDDRVVPAHSFKFIATLQEKQKGAKPTLIRIDVDAGHGAGKPISKQIDEWADIWAFTLWNLGIKKM</sequence>
<comment type="catalytic activity">
    <reaction evidence="1">
        <text>Hydrolysis of Pro-|-Xaa &gt;&gt; Ala-|-Xaa in oligopeptides.</text>
        <dbReference type="EC" id="3.4.21.26"/>
    </reaction>
</comment>
<dbReference type="InterPro" id="IPR051167">
    <property type="entry name" value="Prolyl_oligopep/macrocyclase"/>
</dbReference>
<evidence type="ECO:0000259" key="10">
    <source>
        <dbReference type="Pfam" id="PF02897"/>
    </source>
</evidence>
<evidence type="ECO:0000256" key="2">
    <source>
        <dbReference type="ARBA" id="ARBA00005228"/>
    </source>
</evidence>
<dbReference type="SUPFAM" id="SSF53474">
    <property type="entry name" value="alpha/beta-Hydrolases"/>
    <property type="match status" value="1"/>
</dbReference>
<dbReference type="InterPro" id="IPR002471">
    <property type="entry name" value="Pept_S9_AS"/>
</dbReference>
<dbReference type="EMBL" id="NKXO01000009">
    <property type="protein sequence ID" value="PKQ70236.1"/>
    <property type="molecule type" value="Genomic_DNA"/>
</dbReference>
<feature type="domain" description="Peptidase S9A N-terminal" evidence="10">
    <location>
        <begin position="24"/>
        <end position="420"/>
    </location>
</feature>
<dbReference type="GO" id="GO:0005829">
    <property type="term" value="C:cytosol"/>
    <property type="evidence" value="ECO:0007669"/>
    <property type="project" value="TreeGrafter"/>
</dbReference>
<dbReference type="Pfam" id="PF02897">
    <property type="entry name" value="Peptidase_S9_N"/>
    <property type="match status" value="1"/>
</dbReference>
<evidence type="ECO:0000256" key="1">
    <source>
        <dbReference type="ARBA" id="ARBA00001070"/>
    </source>
</evidence>
<proteinExistence type="inferred from homology"/>
<dbReference type="InterPro" id="IPR023302">
    <property type="entry name" value="Pept_S9A_N"/>
</dbReference>
<keyword evidence="12" id="KW-1185">Reference proteome</keyword>
<dbReference type="Gene3D" id="2.130.10.120">
    <property type="entry name" value="Prolyl oligopeptidase, N-terminal domain"/>
    <property type="match status" value="1"/>
</dbReference>
<keyword evidence="4 11" id="KW-0645">Protease</keyword>
<dbReference type="GO" id="GO:0004252">
    <property type="term" value="F:serine-type endopeptidase activity"/>
    <property type="evidence" value="ECO:0007669"/>
    <property type="project" value="UniProtKB-EC"/>
</dbReference>
<feature type="domain" description="Peptidase S9 prolyl oligopeptidase catalytic" evidence="9">
    <location>
        <begin position="480"/>
        <end position="693"/>
    </location>
</feature>
<dbReference type="InterPro" id="IPR001375">
    <property type="entry name" value="Peptidase_S9_cat"/>
</dbReference>
<reference evidence="11 12" key="1">
    <citation type="submission" date="2017-06" db="EMBL/GenBank/DDBJ databases">
        <title>Raineya orbicola gen. nov., sp. nov. a slightly thermophilic bacterium of the phylum Bacteroidetes and the description of Raineyaceae fam. nov.</title>
        <authorList>
            <person name="Albuquerque L."/>
            <person name="Polonia A.R.M."/>
            <person name="Barroso C."/>
            <person name="Froufe H.J.C."/>
            <person name="Lage O."/>
            <person name="Lobo-Da-Cunha A."/>
            <person name="Egas C."/>
            <person name="Da Costa M.S."/>
        </authorList>
    </citation>
    <scope>NUCLEOTIDE SEQUENCE [LARGE SCALE GENOMIC DNA]</scope>
    <source>
        <strain evidence="11 12">SPSPC-11</strain>
    </source>
</reference>
<evidence type="ECO:0000259" key="9">
    <source>
        <dbReference type="Pfam" id="PF00326"/>
    </source>
</evidence>
<dbReference type="Proteomes" id="UP000233387">
    <property type="component" value="Unassembled WGS sequence"/>
</dbReference>
<comment type="similarity">
    <text evidence="2">Belongs to the peptidase S9A family.</text>
</comment>
<comment type="function">
    <text evidence="7">Cleaves peptide bonds on the C-terminal side of prolyl residues within peptides that are up to approximately 30 amino acids long. Has an absolute requirement for an X-Pro bond in the trans configuration immediately preceding the Pro-Y scissible bond.</text>
</comment>
<evidence type="ECO:0000256" key="5">
    <source>
        <dbReference type="ARBA" id="ARBA00022801"/>
    </source>
</evidence>
<evidence type="ECO:0000313" key="11">
    <source>
        <dbReference type="EMBL" id="PKQ70236.1"/>
    </source>
</evidence>
<dbReference type="PANTHER" id="PTHR42881">
    <property type="entry name" value="PROLYL ENDOPEPTIDASE"/>
    <property type="match status" value="1"/>
</dbReference>
<dbReference type="Pfam" id="PF00326">
    <property type="entry name" value="Peptidase_S9"/>
    <property type="match status" value="1"/>
</dbReference>